<comment type="caution">
    <text evidence="2">The sequence shown here is derived from an EMBL/GenBank/DDBJ whole genome shotgun (WGS) entry which is preliminary data.</text>
</comment>
<protein>
    <submittedName>
        <fullName evidence="2">Uncharacterized protein</fullName>
    </submittedName>
</protein>
<feature type="region of interest" description="Disordered" evidence="1">
    <location>
        <begin position="1"/>
        <end position="98"/>
    </location>
</feature>
<evidence type="ECO:0000256" key="1">
    <source>
        <dbReference type="SAM" id="MobiDB-lite"/>
    </source>
</evidence>
<evidence type="ECO:0000313" key="3">
    <source>
        <dbReference type="Proteomes" id="UP000649259"/>
    </source>
</evidence>
<dbReference type="Proteomes" id="UP000649259">
    <property type="component" value="Unassembled WGS sequence"/>
</dbReference>
<accession>A0ABQ3S426</accession>
<reference evidence="3" key="1">
    <citation type="submission" date="2023-07" db="EMBL/GenBank/DDBJ databases">
        <title>Whole genome shotgun sequence of Streptomyces cacaoi subsp. asoensis NBRC 13813.</title>
        <authorList>
            <person name="Komaki H."/>
            <person name="Tamura T."/>
        </authorList>
    </citation>
    <scope>NUCLEOTIDE SEQUENCE [LARGE SCALE GENOMIC DNA]</scope>
    <source>
        <strain evidence="3">NBRC 13813</strain>
    </source>
</reference>
<dbReference type="EMBL" id="BNEB01000003">
    <property type="protein sequence ID" value="GHI62873.1"/>
    <property type="molecule type" value="Genomic_DNA"/>
</dbReference>
<gene>
    <name evidence="2" type="ORF">Saso_45230</name>
</gene>
<sequence length="142" mass="14933">MQSRSGSKPPSLSLADGLAEAEPEPEADGDEPPVGELDALELCEPDADGDEVCDSEADPDGLDSPEPDGEEEVLSEAEEPADGEPLSSAKAVDADSRASGTMAAVAAMVTSVRRSFMEKDLVNRGGEAFRMGVWEWALVRRV</sequence>
<evidence type="ECO:0000313" key="2">
    <source>
        <dbReference type="EMBL" id="GHI62873.1"/>
    </source>
</evidence>
<organism evidence="2 3">
    <name type="scientific">Streptomyces asoensis</name>
    <dbReference type="NCBI Taxonomy" id="249586"/>
    <lineage>
        <taxon>Bacteria</taxon>
        <taxon>Bacillati</taxon>
        <taxon>Actinomycetota</taxon>
        <taxon>Actinomycetes</taxon>
        <taxon>Kitasatosporales</taxon>
        <taxon>Streptomycetaceae</taxon>
        <taxon>Streptomyces</taxon>
    </lineage>
</organism>
<keyword evidence="3" id="KW-1185">Reference proteome</keyword>
<proteinExistence type="predicted"/>
<feature type="compositionally biased region" description="Polar residues" evidence="1">
    <location>
        <begin position="1"/>
        <end position="10"/>
    </location>
</feature>
<feature type="compositionally biased region" description="Acidic residues" evidence="1">
    <location>
        <begin position="19"/>
        <end position="82"/>
    </location>
</feature>
<name>A0ABQ3S426_9ACTN</name>